<dbReference type="EMBL" id="JBEDUW010000006">
    <property type="protein sequence ID" value="KAK9922918.1"/>
    <property type="molecule type" value="Genomic_DNA"/>
</dbReference>
<reference evidence="1 2" key="1">
    <citation type="journal article" date="2023" name="G3 (Bethesda)">
        <title>A chromosome-length genome assembly and annotation of blackberry (Rubus argutus, cv. 'Hillquist').</title>
        <authorList>
            <person name="Bruna T."/>
            <person name="Aryal R."/>
            <person name="Dudchenko O."/>
            <person name="Sargent D.J."/>
            <person name="Mead D."/>
            <person name="Buti M."/>
            <person name="Cavallini A."/>
            <person name="Hytonen T."/>
            <person name="Andres J."/>
            <person name="Pham M."/>
            <person name="Weisz D."/>
            <person name="Mascagni F."/>
            <person name="Usai G."/>
            <person name="Natali L."/>
            <person name="Bassil N."/>
            <person name="Fernandez G.E."/>
            <person name="Lomsadze A."/>
            <person name="Armour M."/>
            <person name="Olukolu B."/>
            <person name="Poorten T."/>
            <person name="Britton C."/>
            <person name="Davik J."/>
            <person name="Ashrafi H."/>
            <person name="Aiden E.L."/>
            <person name="Borodovsky M."/>
            <person name="Worthington M."/>
        </authorList>
    </citation>
    <scope>NUCLEOTIDE SEQUENCE [LARGE SCALE GENOMIC DNA]</scope>
    <source>
        <strain evidence="1">PI 553951</strain>
    </source>
</reference>
<protein>
    <submittedName>
        <fullName evidence="1">Uncharacterized protein</fullName>
    </submittedName>
</protein>
<dbReference type="Proteomes" id="UP001457282">
    <property type="component" value="Unassembled WGS sequence"/>
</dbReference>
<organism evidence="1 2">
    <name type="scientific">Rubus argutus</name>
    <name type="common">Southern blackberry</name>
    <dbReference type="NCBI Taxonomy" id="59490"/>
    <lineage>
        <taxon>Eukaryota</taxon>
        <taxon>Viridiplantae</taxon>
        <taxon>Streptophyta</taxon>
        <taxon>Embryophyta</taxon>
        <taxon>Tracheophyta</taxon>
        <taxon>Spermatophyta</taxon>
        <taxon>Magnoliopsida</taxon>
        <taxon>eudicotyledons</taxon>
        <taxon>Gunneridae</taxon>
        <taxon>Pentapetalae</taxon>
        <taxon>rosids</taxon>
        <taxon>fabids</taxon>
        <taxon>Rosales</taxon>
        <taxon>Rosaceae</taxon>
        <taxon>Rosoideae</taxon>
        <taxon>Rosoideae incertae sedis</taxon>
        <taxon>Rubus</taxon>
    </lineage>
</organism>
<proteinExistence type="predicted"/>
<name>A0AAW1WH14_RUBAR</name>
<dbReference type="AlphaFoldDB" id="A0AAW1WH14"/>
<comment type="caution">
    <text evidence="1">The sequence shown here is derived from an EMBL/GenBank/DDBJ whole genome shotgun (WGS) entry which is preliminary data.</text>
</comment>
<evidence type="ECO:0000313" key="2">
    <source>
        <dbReference type="Proteomes" id="UP001457282"/>
    </source>
</evidence>
<sequence length="157" mass="17617">MLQDVQSASPGELAAAAVKEIGKSPFVEEVLNAEKPRKFVTPIFQQYDSTKDPVDHLKGFQQQMITRLTMKNFSASFFPQAGGRGKSLVPWPETKKDMAALFALNKHMGAPPNSPLSHFARDFLPSMQVYKDLVRRPAKDMGEIQTRIEGEIRLEEI</sequence>
<evidence type="ECO:0000313" key="1">
    <source>
        <dbReference type="EMBL" id="KAK9922918.1"/>
    </source>
</evidence>
<accession>A0AAW1WH14</accession>
<gene>
    <name evidence="1" type="ORF">M0R45_031355</name>
</gene>
<keyword evidence="2" id="KW-1185">Reference proteome</keyword>